<evidence type="ECO:0000313" key="3">
    <source>
        <dbReference type="EMBL" id="CAD8745109.1"/>
    </source>
</evidence>
<protein>
    <submittedName>
        <fullName evidence="3">Uncharacterized protein</fullName>
    </submittedName>
</protein>
<feature type="transmembrane region" description="Helical" evidence="2">
    <location>
        <begin position="103"/>
        <end position="124"/>
    </location>
</feature>
<dbReference type="AlphaFoldDB" id="A0A6U4UC24"/>
<sequence>MGKKKSASRDDGGVYSQYQGSQGKEEFPLRPEFQAVCSGLEVVTLKTDPLFLQVEKAVGITWPVIFNRYSALAAACCAMPMAVVAVPMGVLACTVGLPIFLPVLIITTVITLLNTAILAALIAISPYGRRMMQPTIESVKSDEVLSRLFYDAGPRPSPIAVIQHSAPTDPTWQLLVCLMLDMIGAFSYLLPLLGEGFDLAWAPFQALMMSAMFDKTMPSAKWLGLAEEMLPFTDIIPSASLAWLRCNSHRVPLLKNASK</sequence>
<accession>A0A6U4UC24</accession>
<feature type="region of interest" description="Disordered" evidence="1">
    <location>
        <begin position="1"/>
        <end position="20"/>
    </location>
</feature>
<keyword evidence="2" id="KW-0472">Membrane</keyword>
<keyword evidence="2" id="KW-0812">Transmembrane</keyword>
<evidence type="ECO:0000256" key="1">
    <source>
        <dbReference type="SAM" id="MobiDB-lite"/>
    </source>
</evidence>
<keyword evidence="2" id="KW-1133">Transmembrane helix</keyword>
<gene>
    <name evidence="3" type="ORF">HAND1043_LOCUS11604</name>
</gene>
<proteinExistence type="predicted"/>
<name>A0A6U4UC24_HEMAN</name>
<evidence type="ECO:0000256" key="2">
    <source>
        <dbReference type="SAM" id="Phobius"/>
    </source>
</evidence>
<reference evidence="3" key="1">
    <citation type="submission" date="2021-01" db="EMBL/GenBank/DDBJ databases">
        <authorList>
            <person name="Corre E."/>
            <person name="Pelletier E."/>
            <person name="Niang G."/>
            <person name="Scheremetjew M."/>
            <person name="Finn R."/>
            <person name="Kale V."/>
            <person name="Holt S."/>
            <person name="Cochrane G."/>
            <person name="Meng A."/>
            <person name="Brown T."/>
            <person name="Cohen L."/>
        </authorList>
    </citation>
    <scope>NUCLEOTIDE SEQUENCE</scope>
    <source>
        <strain evidence="3">CCMP441</strain>
    </source>
</reference>
<feature type="transmembrane region" description="Helical" evidence="2">
    <location>
        <begin position="71"/>
        <end position="97"/>
    </location>
</feature>
<dbReference type="EMBL" id="HBFK01018746">
    <property type="protein sequence ID" value="CAD8745109.1"/>
    <property type="molecule type" value="Transcribed_RNA"/>
</dbReference>
<organism evidence="3">
    <name type="scientific">Hemiselmis andersenii</name>
    <name type="common">Cryptophyte alga</name>
    <dbReference type="NCBI Taxonomy" id="464988"/>
    <lineage>
        <taxon>Eukaryota</taxon>
        <taxon>Cryptophyceae</taxon>
        <taxon>Cryptomonadales</taxon>
        <taxon>Hemiselmidaceae</taxon>
        <taxon>Hemiselmis</taxon>
    </lineage>
</organism>